<sequence length="22" mass="2537">MIKREKVSCICLYVNPIGKKTI</sequence>
<evidence type="ECO:0000313" key="1">
    <source>
        <dbReference type="EMBL" id="JAD47587.1"/>
    </source>
</evidence>
<protein>
    <submittedName>
        <fullName evidence="1">Uncharacterized protein</fullName>
    </submittedName>
</protein>
<name>A0A0A9AKL1_ARUDO</name>
<reference evidence="1" key="2">
    <citation type="journal article" date="2015" name="Data Brief">
        <title>Shoot transcriptome of the giant reed, Arundo donax.</title>
        <authorList>
            <person name="Barrero R.A."/>
            <person name="Guerrero F.D."/>
            <person name="Moolhuijzen P."/>
            <person name="Goolsby J.A."/>
            <person name="Tidwell J."/>
            <person name="Bellgard S.E."/>
            <person name="Bellgard M.I."/>
        </authorList>
    </citation>
    <scope>NUCLEOTIDE SEQUENCE</scope>
    <source>
        <tissue evidence="1">Shoot tissue taken approximately 20 cm above the soil surface</tissue>
    </source>
</reference>
<proteinExistence type="predicted"/>
<dbReference type="AlphaFoldDB" id="A0A0A9AKL1"/>
<accession>A0A0A9AKL1</accession>
<dbReference type="EMBL" id="GBRH01250308">
    <property type="protein sequence ID" value="JAD47587.1"/>
    <property type="molecule type" value="Transcribed_RNA"/>
</dbReference>
<organism evidence="1">
    <name type="scientific">Arundo donax</name>
    <name type="common">Giant reed</name>
    <name type="synonym">Donax arundinaceus</name>
    <dbReference type="NCBI Taxonomy" id="35708"/>
    <lineage>
        <taxon>Eukaryota</taxon>
        <taxon>Viridiplantae</taxon>
        <taxon>Streptophyta</taxon>
        <taxon>Embryophyta</taxon>
        <taxon>Tracheophyta</taxon>
        <taxon>Spermatophyta</taxon>
        <taxon>Magnoliopsida</taxon>
        <taxon>Liliopsida</taxon>
        <taxon>Poales</taxon>
        <taxon>Poaceae</taxon>
        <taxon>PACMAD clade</taxon>
        <taxon>Arundinoideae</taxon>
        <taxon>Arundineae</taxon>
        <taxon>Arundo</taxon>
    </lineage>
</organism>
<reference evidence="1" key="1">
    <citation type="submission" date="2014-09" db="EMBL/GenBank/DDBJ databases">
        <authorList>
            <person name="Magalhaes I.L.F."/>
            <person name="Oliveira U."/>
            <person name="Santos F.R."/>
            <person name="Vidigal T.H.D.A."/>
            <person name="Brescovit A.D."/>
            <person name="Santos A.J."/>
        </authorList>
    </citation>
    <scope>NUCLEOTIDE SEQUENCE</scope>
    <source>
        <tissue evidence="1">Shoot tissue taken approximately 20 cm above the soil surface</tissue>
    </source>
</reference>